<protein>
    <recommendedName>
        <fullName evidence="3">DUF1798 family protein</fullName>
    </recommendedName>
</protein>
<sequence length="121" mass="14178">MTSKHKNVEVLSTNILSYLNTIESTYVETAKEKGEPDFFETVKPFADKVFDLVQRWEEETKSWIKEANPKNIHVQQVDSTVENINMISVQCFYPDTREKRFKGMLQSIRYVLNDVITKLDV</sequence>
<organism evidence="1 2">
    <name type="scientific">Sutcliffiella rhizosphaerae</name>
    <dbReference type="NCBI Taxonomy" id="2880967"/>
    <lineage>
        <taxon>Bacteria</taxon>
        <taxon>Bacillati</taxon>
        <taxon>Bacillota</taxon>
        <taxon>Bacilli</taxon>
        <taxon>Bacillales</taxon>
        <taxon>Bacillaceae</taxon>
        <taxon>Sutcliffiella</taxon>
    </lineage>
</organism>
<dbReference type="InterPro" id="IPR014913">
    <property type="entry name" value="YppE-like"/>
</dbReference>
<dbReference type="Proteomes" id="UP000789833">
    <property type="component" value="Unassembled WGS sequence"/>
</dbReference>
<dbReference type="Gene3D" id="1.20.120.440">
    <property type="entry name" value="YppE-like"/>
    <property type="match status" value="1"/>
</dbReference>
<dbReference type="Pfam" id="PF08807">
    <property type="entry name" value="DUF1798"/>
    <property type="match status" value="1"/>
</dbReference>
<dbReference type="SUPFAM" id="SSF140415">
    <property type="entry name" value="YppE-like"/>
    <property type="match status" value="1"/>
</dbReference>
<accession>A0ABM8YRJ0</accession>
<keyword evidence="2" id="KW-1185">Reference proteome</keyword>
<dbReference type="InterPro" id="IPR023351">
    <property type="entry name" value="YppE-like_sf"/>
</dbReference>
<comment type="caution">
    <text evidence="1">The sequence shown here is derived from an EMBL/GenBank/DDBJ whole genome shotgun (WGS) entry which is preliminary data.</text>
</comment>
<gene>
    <name evidence="1" type="ORF">BACCIP111883_03400</name>
</gene>
<evidence type="ECO:0000313" key="2">
    <source>
        <dbReference type="Proteomes" id="UP000789833"/>
    </source>
</evidence>
<name>A0ABM8YRJ0_9BACI</name>
<reference evidence="1 2" key="1">
    <citation type="submission" date="2021-10" db="EMBL/GenBank/DDBJ databases">
        <authorList>
            <person name="Criscuolo A."/>
        </authorList>
    </citation>
    <scope>NUCLEOTIDE SEQUENCE [LARGE SCALE GENOMIC DNA]</scope>
    <source>
        <strain evidence="2">CIP 111883</strain>
    </source>
</reference>
<evidence type="ECO:0008006" key="3">
    <source>
        <dbReference type="Google" id="ProtNLM"/>
    </source>
</evidence>
<evidence type="ECO:0000313" key="1">
    <source>
        <dbReference type="EMBL" id="CAG9622609.1"/>
    </source>
</evidence>
<dbReference type="RefSeq" id="WP_230503299.1">
    <property type="nucleotide sequence ID" value="NZ_CAKJTJ010000024.1"/>
</dbReference>
<proteinExistence type="predicted"/>
<dbReference type="EMBL" id="CAKJTJ010000024">
    <property type="protein sequence ID" value="CAG9622609.1"/>
    <property type="molecule type" value="Genomic_DNA"/>
</dbReference>